<name>A0A4Y9ZPM4_9AGAM</name>
<keyword evidence="3" id="KW-0949">S-adenosyl-L-methionine</keyword>
<feature type="domain" description="O-methyltransferase dimerisation" evidence="4">
    <location>
        <begin position="86"/>
        <end position="154"/>
    </location>
</feature>
<proteinExistence type="predicted"/>
<evidence type="ECO:0000256" key="1">
    <source>
        <dbReference type="ARBA" id="ARBA00022603"/>
    </source>
</evidence>
<sequence>MTDRKADLQGLVSLIQQATNDAISAYEDSGTELPSLDVPSESPTNIIALRKALRVLEGACFQLCTTLAPPEATVFTRSIQCLDVGCLRVAVTAKIPDILAAHPEGLHVSEIAKKTNMEPGKLSKVLRSLALHHCFREVAADAYTNNRLSTTLLEANPFSALIEWVTTDVNRYVSSNIYDALVDPVYGPSYDANRTAWSYGTRHEIPEASIFEWLTQRTETGKLRQIIHNWPTDACVTILKNIAKVLKPESRILIHDYVLQPNFSGEEARGLAAASGVDVAPKPLLPNYGYGNSRAYMQDVNMLVLTNAGERTLDEFLAIGTAAGLRFVKLWDFAETALIEFAASP</sequence>
<keyword evidence="1" id="KW-0489">Methyltransferase</keyword>
<dbReference type="Gene3D" id="3.40.50.150">
    <property type="entry name" value="Vaccinia Virus protein VP39"/>
    <property type="match status" value="1"/>
</dbReference>
<protein>
    <recommendedName>
        <fullName evidence="4">O-methyltransferase dimerisation domain-containing protein</fullName>
    </recommendedName>
</protein>
<evidence type="ECO:0000256" key="3">
    <source>
        <dbReference type="ARBA" id="ARBA00022691"/>
    </source>
</evidence>
<gene>
    <name evidence="5" type="ORF">EWM64_g7478</name>
</gene>
<dbReference type="SUPFAM" id="SSF46785">
    <property type="entry name" value="Winged helix' DNA-binding domain"/>
    <property type="match status" value="1"/>
</dbReference>
<dbReference type="GO" id="GO:0008168">
    <property type="term" value="F:methyltransferase activity"/>
    <property type="evidence" value="ECO:0007669"/>
    <property type="project" value="UniProtKB-KW"/>
</dbReference>
<dbReference type="PANTHER" id="PTHR43712">
    <property type="entry name" value="PUTATIVE (AFU_ORTHOLOGUE AFUA_4G14580)-RELATED"/>
    <property type="match status" value="1"/>
</dbReference>
<dbReference type="EMBL" id="SFCI01001177">
    <property type="protein sequence ID" value="TFY76535.1"/>
    <property type="molecule type" value="Genomic_DNA"/>
</dbReference>
<evidence type="ECO:0000313" key="5">
    <source>
        <dbReference type="EMBL" id="TFY76535.1"/>
    </source>
</evidence>
<dbReference type="SUPFAM" id="SSF53335">
    <property type="entry name" value="S-adenosyl-L-methionine-dependent methyltransferases"/>
    <property type="match status" value="1"/>
</dbReference>
<dbReference type="InterPro" id="IPR036390">
    <property type="entry name" value="WH_DNA-bd_sf"/>
</dbReference>
<accession>A0A4Y9ZPM4</accession>
<dbReference type="Proteomes" id="UP000298061">
    <property type="component" value="Unassembled WGS sequence"/>
</dbReference>
<keyword evidence="6" id="KW-1185">Reference proteome</keyword>
<dbReference type="Pfam" id="PF08100">
    <property type="entry name" value="Dimerisation"/>
    <property type="match status" value="1"/>
</dbReference>
<evidence type="ECO:0000259" key="4">
    <source>
        <dbReference type="Pfam" id="PF08100"/>
    </source>
</evidence>
<keyword evidence="2" id="KW-0808">Transferase</keyword>
<dbReference type="OrthoDB" id="1606438at2759"/>
<organism evidence="5 6">
    <name type="scientific">Hericium alpestre</name>
    <dbReference type="NCBI Taxonomy" id="135208"/>
    <lineage>
        <taxon>Eukaryota</taxon>
        <taxon>Fungi</taxon>
        <taxon>Dikarya</taxon>
        <taxon>Basidiomycota</taxon>
        <taxon>Agaricomycotina</taxon>
        <taxon>Agaricomycetes</taxon>
        <taxon>Russulales</taxon>
        <taxon>Hericiaceae</taxon>
        <taxon>Hericium</taxon>
    </lineage>
</organism>
<evidence type="ECO:0000313" key="6">
    <source>
        <dbReference type="Proteomes" id="UP000298061"/>
    </source>
</evidence>
<dbReference type="InterPro" id="IPR036388">
    <property type="entry name" value="WH-like_DNA-bd_sf"/>
</dbReference>
<comment type="caution">
    <text evidence="5">The sequence shown here is derived from an EMBL/GenBank/DDBJ whole genome shotgun (WGS) entry which is preliminary data.</text>
</comment>
<dbReference type="Gene3D" id="1.10.10.10">
    <property type="entry name" value="Winged helix-like DNA-binding domain superfamily/Winged helix DNA-binding domain"/>
    <property type="match status" value="1"/>
</dbReference>
<dbReference type="GO" id="GO:0032259">
    <property type="term" value="P:methylation"/>
    <property type="evidence" value="ECO:0007669"/>
    <property type="project" value="UniProtKB-KW"/>
</dbReference>
<dbReference type="AlphaFoldDB" id="A0A4Y9ZPM4"/>
<dbReference type="GO" id="GO:0046983">
    <property type="term" value="F:protein dimerization activity"/>
    <property type="evidence" value="ECO:0007669"/>
    <property type="project" value="InterPro"/>
</dbReference>
<dbReference type="PANTHER" id="PTHR43712:SF2">
    <property type="entry name" value="O-METHYLTRANSFERASE CICE"/>
    <property type="match status" value="1"/>
</dbReference>
<dbReference type="InterPro" id="IPR029063">
    <property type="entry name" value="SAM-dependent_MTases_sf"/>
</dbReference>
<dbReference type="InterPro" id="IPR012967">
    <property type="entry name" value="COMT_dimerisation"/>
</dbReference>
<evidence type="ECO:0000256" key="2">
    <source>
        <dbReference type="ARBA" id="ARBA00022679"/>
    </source>
</evidence>
<reference evidence="5 6" key="1">
    <citation type="submission" date="2019-02" db="EMBL/GenBank/DDBJ databases">
        <title>Genome sequencing of the rare red list fungi Hericium alpestre (H. flagellum).</title>
        <authorList>
            <person name="Buettner E."/>
            <person name="Kellner H."/>
        </authorList>
    </citation>
    <scope>NUCLEOTIDE SEQUENCE [LARGE SCALE GENOMIC DNA]</scope>
    <source>
        <strain evidence="5 6">DSM 108284</strain>
    </source>
</reference>